<sequence length="135" mass="15477">MRGSLVTLFTFLAVPLSVSALPVCSESSPVHHEIRSHHRHHCQPAVTHSFDERDIQSLVERDNDLQARFFLFKLAKAAIGGLAHLGHHKHKKGKKGKRDYEVELMERSAEDELIAREIDDILYGRSFYDEDVLFE</sequence>
<evidence type="ECO:0000313" key="2">
    <source>
        <dbReference type="EMBL" id="KAJ3476035.1"/>
    </source>
</evidence>
<proteinExistence type="predicted"/>
<evidence type="ECO:0000256" key="1">
    <source>
        <dbReference type="SAM" id="SignalP"/>
    </source>
</evidence>
<dbReference type="Proteomes" id="UP001212997">
    <property type="component" value="Unassembled WGS sequence"/>
</dbReference>
<keyword evidence="3" id="KW-1185">Reference proteome</keyword>
<keyword evidence="1" id="KW-0732">Signal</keyword>
<comment type="caution">
    <text evidence="2">The sequence shown here is derived from an EMBL/GenBank/DDBJ whole genome shotgun (WGS) entry which is preliminary data.</text>
</comment>
<accession>A0AAD5UTC2</accession>
<evidence type="ECO:0000313" key="3">
    <source>
        <dbReference type="Proteomes" id="UP001212997"/>
    </source>
</evidence>
<name>A0AAD5UTC2_9APHY</name>
<protein>
    <submittedName>
        <fullName evidence="2">Uncharacterized protein</fullName>
    </submittedName>
</protein>
<dbReference type="EMBL" id="JANAWD010000762">
    <property type="protein sequence ID" value="KAJ3476035.1"/>
    <property type="molecule type" value="Genomic_DNA"/>
</dbReference>
<reference evidence="2" key="1">
    <citation type="submission" date="2022-07" db="EMBL/GenBank/DDBJ databases">
        <title>Genome Sequence of Physisporinus lineatus.</title>
        <authorList>
            <person name="Buettner E."/>
        </authorList>
    </citation>
    <scope>NUCLEOTIDE SEQUENCE</scope>
    <source>
        <strain evidence="2">VT162</strain>
    </source>
</reference>
<dbReference type="AlphaFoldDB" id="A0AAD5UTC2"/>
<organism evidence="2 3">
    <name type="scientific">Meripilus lineatus</name>
    <dbReference type="NCBI Taxonomy" id="2056292"/>
    <lineage>
        <taxon>Eukaryota</taxon>
        <taxon>Fungi</taxon>
        <taxon>Dikarya</taxon>
        <taxon>Basidiomycota</taxon>
        <taxon>Agaricomycotina</taxon>
        <taxon>Agaricomycetes</taxon>
        <taxon>Polyporales</taxon>
        <taxon>Meripilaceae</taxon>
        <taxon>Meripilus</taxon>
    </lineage>
</organism>
<feature type="signal peptide" evidence="1">
    <location>
        <begin position="1"/>
        <end position="20"/>
    </location>
</feature>
<feature type="chain" id="PRO_5041911449" evidence="1">
    <location>
        <begin position="21"/>
        <end position="135"/>
    </location>
</feature>
<gene>
    <name evidence="2" type="ORF">NLI96_g11436</name>
</gene>